<keyword evidence="4" id="KW-1185">Reference proteome</keyword>
<evidence type="ECO:0000313" key="4">
    <source>
        <dbReference type="Proteomes" id="UP001187531"/>
    </source>
</evidence>
<proteinExistence type="predicted"/>
<dbReference type="PANTHER" id="PTHR45960">
    <property type="entry name" value="GRB2-ASSOCIATED-BINDING PROTEIN"/>
    <property type="match status" value="1"/>
</dbReference>
<dbReference type="InterPro" id="IPR011993">
    <property type="entry name" value="PH-like_dom_sf"/>
</dbReference>
<dbReference type="PROSITE" id="PS50003">
    <property type="entry name" value="PH_DOMAIN"/>
    <property type="match status" value="1"/>
</dbReference>
<dbReference type="Proteomes" id="UP001187531">
    <property type="component" value="Unassembled WGS sequence"/>
</dbReference>
<reference evidence="3" key="1">
    <citation type="submission" date="2023-07" db="EMBL/GenBank/DDBJ databases">
        <title>Chromosome-level genome assembly of Artemia franciscana.</title>
        <authorList>
            <person name="Jo E."/>
        </authorList>
    </citation>
    <scope>NUCLEOTIDE SEQUENCE</scope>
    <source>
        <tissue evidence="3">Whole body</tissue>
    </source>
</reference>
<feature type="region of interest" description="Disordered" evidence="1">
    <location>
        <begin position="340"/>
        <end position="439"/>
    </location>
</feature>
<feature type="compositionally biased region" description="Low complexity" evidence="1">
    <location>
        <begin position="361"/>
        <end position="383"/>
    </location>
</feature>
<name>A0AA88ISL1_ARTSF</name>
<evidence type="ECO:0000259" key="2">
    <source>
        <dbReference type="PROSITE" id="PS50003"/>
    </source>
</evidence>
<dbReference type="SMART" id="SM00233">
    <property type="entry name" value="PH"/>
    <property type="match status" value="1"/>
</dbReference>
<organism evidence="3 4">
    <name type="scientific">Artemia franciscana</name>
    <name type="common">Brine shrimp</name>
    <name type="synonym">Artemia sanfranciscana</name>
    <dbReference type="NCBI Taxonomy" id="6661"/>
    <lineage>
        <taxon>Eukaryota</taxon>
        <taxon>Metazoa</taxon>
        <taxon>Ecdysozoa</taxon>
        <taxon>Arthropoda</taxon>
        <taxon>Crustacea</taxon>
        <taxon>Branchiopoda</taxon>
        <taxon>Anostraca</taxon>
        <taxon>Artemiidae</taxon>
        <taxon>Artemia</taxon>
    </lineage>
</organism>
<protein>
    <recommendedName>
        <fullName evidence="2">PH domain-containing protein</fullName>
    </recommendedName>
</protein>
<evidence type="ECO:0000256" key="1">
    <source>
        <dbReference type="SAM" id="MobiDB-lite"/>
    </source>
</evidence>
<dbReference type="Pfam" id="PF00169">
    <property type="entry name" value="PH"/>
    <property type="match status" value="1"/>
</dbReference>
<dbReference type="GO" id="GO:0005737">
    <property type="term" value="C:cytoplasm"/>
    <property type="evidence" value="ECO:0007669"/>
    <property type="project" value="TreeGrafter"/>
</dbReference>
<sequence>MLEDREIVNVVYQGWLIKSPPMKRLWRAKWRRRFFRLRDSGELPGQYVLEYFADKNCKKLKGQIDLDQLDQCDSGLSLKDSKHQYEFMFDLQTAKRVYYLAAETEEEMNKWVEYICQVCRLKMFPQDGEAESEYTTTRFVSIARHSLESSSVNQSMERNSPTDLSTPPTSPTSSSGPYVSLSECFTGRRPFPGIKDEVHISESSYDVPRSQYPVSDSDSMDSVQSPAFKTVGQWDSFSREGSITKLGFNNNAPTPPRPPKIHPKVIRNNSSECYMNVADCTIEDPRSPGVNFYDLPRTHQPELTLRRPSRRHFYTNASLVDENSRFSYDFVDTPLPIVEGTASPPSINRSLKPKTPVLTHSPVPFNSPSVSPGPLSSSLQSPPMVNRKLKPKTLNNSFEDSKHQRTRAAPSPVPPLDTSDEFRHLPRPNTNRIRHHSDGGRGAFVVRRSSSTTSLNQTGSDRIHDYEIEYLDLDLKKDNYPTSNGNARQPPGIKTSTVYKKVDFLKTEALKRIEEDRRREESVKKISN</sequence>
<feature type="compositionally biased region" description="Low complexity" evidence="1">
    <location>
        <begin position="161"/>
        <end position="179"/>
    </location>
</feature>
<dbReference type="GO" id="GO:0007165">
    <property type="term" value="P:signal transduction"/>
    <property type="evidence" value="ECO:0007669"/>
    <property type="project" value="TreeGrafter"/>
</dbReference>
<feature type="compositionally biased region" description="Polar residues" evidence="1">
    <location>
        <begin position="150"/>
        <end position="159"/>
    </location>
</feature>
<dbReference type="PANTHER" id="PTHR45960:SF2">
    <property type="entry name" value="PROTEIN DAUGHTER OF SEVENLESS"/>
    <property type="match status" value="1"/>
</dbReference>
<dbReference type="SUPFAM" id="SSF50729">
    <property type="entry name" value="PH domain-like"/>
    <property type="match status" value="1"/>
</dbReference>
<feature type="domain" description="PH" evidence="2">
    <location>
        <begin position="9"/>
        <end position="120"/>
    </location>
</feature>
<dbReference type="InterPro" id="IPR001849">
    <property type="entry name" value="PH_domain"/>
</dbReference>
<evidence type="ECO:0000313" key="3">
    <source>
        <dbReference type="EMBL" id="KAK2726032.1"/>
    </source>
</evidence>
<dbReference type="InterPro" id="IPR046355">
    <property type="entry name" value="Gab1-4-like"/>
</dbReference>
<feature type="region of interest" description="Disordered" evidence="1">
    <location>
        <begin position="150"/>
        <end position="179"/>
    </location>
</feature>
<accession>A0AA88ISL1</accession>
<dbReference type="GO" id="GO:0035591">
    <property type="term" value="F:signaling adaptor activity"/>
    <property type="evidence" value="ECO:0007669"/>
    <property type="project" value="TreeGrafter"/>
</dbReference>
<comment type="caution">
    <text evidence="3">The sequence shown here is derived from an EMBL/GenBank/DDBJ whole genome shotgun (WGS) entry which is preliminary data.</text>
</comment>
<gene>
    <name evidence="3" type="ORF">QYM36_000478</name>
</gene>
<dbReference type="Gene3D" id="2.30.29.30">
    <property type="entry name" value="Pleckstrin-homology domain (PH domain)/Phosphotyrosine-binding domain (PTB)"/>
    <property type="match status" value="1"/>
</dbReference>
<dbReference type="EMBL" id="JAVRJZ010000002">
    <property type="protein sequence ID" value="KAK2726032.1"/>
    <property type="molecule type" value="Genomic_DNA"/>
</dbReference>
<dbReference type="AlphaFoldDB" id="A0AA88ISL1"/>